<evidence type="ECO:0000313" key="2">
    <source>
        <dbReference type="Proteomes" id="UP000095713"/>
    </source>
</evidence>
<dbReference type="EMBL" id="MDJD01000054">
    <property type="protein sequence ID" value="OEJ99159.1"/>
    <property type="molecule type" value="Genomic_DNA"/>
</dbReference>
<name>A0A1E5SJ50_9FLAO</name>
<comment type="caution">
    <text evidence="1">The sequence shown here is derived from an EMBL/GenBank/DDBJ whole genome shotgun (WGS) entry which is preliminary data.</text>
</comment>
<evidence type="ECO:0000313" key="1">
    <source>
        <dbReference type="EMBL" id="OEJ99159.1"/>
    </source>
</evidence>
<dbReference type="AlphaFoldDB" id="A0A1E5SJ50"/>
<gene>
    <name evidence="1" type="ORF">A8C32_08270</name>
</gene>
<dbReference type="Proteomes" id="UP000095713">
    <property type="component" value="Unassembled WGS sequence"/>
</dbReference>
<organism evidence="1 2">
    <name type="scientific">Flavivirga aquatica</name>
    <dbReference type="NCBI Taxonomy" id="1849968"/>
    <lineage>
        <taxon>Bacteria</taxon>
        <taxon>Pseudomonadati</taxon>
        <taxon>Bacteroidota</taxon>
        <taxon>Flavobacteriia</taxon>
        <taxon>Flavobacteriales</taxon>
        <taxon>Flavobacteriaceae</taxon>
        <taxon>Flavivirga</taxon>
    </lineage>
</organism>
<proteinExistence type="predicted"/>
<protein>
    <submittedName>
        <fullName evidence="1">Uncharacterized protein</fullName>
    </submittedName>
</protein>
<sequence length="61" mass="6985">MKYLVNYLLKKENSDAIVVKNLIKINPFNSYKTISGKRGGGISKNFVAYYYGITKTSDFNR</sequence>
<accession>A0A1E5SJ50</accession>
<keyword evidence="2" id="KW-1185">Reference proteome</keyword>
<reference evidence="1 2" key="1">
    <citation type="submission" date="2016-05" db="EMBL/GenBank/DDBJ databases">
        <title>Draft Genome Sequence of Algibacter sp. Strain SK-16 Isolated from the Surface Water of Aburatsubo Inlet.</title>
        <authorList>
            <person name="Wong S.-K."/>
            <person name="Yoshizawa S."/>
            <person name="Nakajima Y."/>
            <person name="Ogura Y."/>
            <person name="Tetsuya H."/>
            <person name="Hamasaki K."/>
        </authorList>
    </citation>
    <scope>NUCLEOTIDE SEQUENCE [LARGE SCALE GENOMIC DNA]</scope>
    <source>
        <strain evidence="1 2">SK-16</strain>
    </source>
</reference>